<gene>
    <name evidence="1" type="ORF">GCM10011516_17170</name>
</gene>
<dbReference type="RefSeq" id="WP_182498503.1">
    <property type="nucleotide sequence ID" value="NZ_BMKM01000003.1"/>
</dbReference>
<reference evidence="1" key="2">
    <citation type="submission" date="2020-09" db="EMBL/GenBank/DDBJ databases">
        <authorList>
            <person name="Sun Q."/>
            <person name="Zhou Y."/>
        </authorList>
    </citation>
    <scope>NUCLEOTIDE SEQUENCE</scope>
    <source>
        <strain evidence="1">CGMCC 1.15966</strain>
    </source>
</reference>
<dbReference type="EMBL" id="BMKM01000003">
    <property type="protein sequence ID" value="GGE20067.1"/>
    <property type="molecule type" value="Genomic_DNA"/>
</dbReference>
<organism evidence="1 2">
    <name type="scientific">Sphingobacterium cellulitidis</name>
    <dbReference type="NCBI Taxonomy" id="1768011"/>
    <lineage>
        <taxon>Bacteria</taxon>
        <taxon>Pseudomonadati</taxon>
        <taxon>Bacteroidota</taxon>
        <taxon>Sphingobacteriia</taxon>
        <taxon>Sphingobacteriales</taxon>
        <taxon>Sphingobacteriaceae</taxon>
        <taxon>Sphingobacterium</taxon>
    </lineage>
</organism>
<sequence>MLTDGENNKWINKDNSDFPEYLDFDKLRTEGIAYLGKLSGKIWTDHNVHDPGITILEVLCYSLLDLGYRTNLPSIDLFARNPLDTSKDDNFFSPAQILTCNPLTIMDYRKLLIDIEGVKNAWLEIATDQFDFCNSENNQILHSTHNDPCVDYLNGLYHVIIEPEKDINKDFDSETEQTNHLKDIKNRIKAKLMANRNFCEDFVDFNFLCKMDVGICASIEISIDADIDKIYPEIIQKLRDFISPSPKFYTLQELLDKGKSIEEIYAGRPYDLIESHGFIDSEELEELKLKKEIHLSDLYQIILEIEGVKSVNSLSLNNCETNWFQKIDLWKYKIPENHVPNFSIKCTEIQFKRNGIPLEFDKSKFENVFKLSFTYSGKVLYQQGSPYLDYPIPNGNYYENLDDYYLLQEDFPKVYGISEGGLADDVSNHRKAQALQLKGYLLFFDQILAGYLSQLKNLRKIFAMSSSDNAEDRRTYFINKLADEKDLGTLLRFAVGTDQSTQLGTEGDALVRVVPKAELMQLIDAEKPKISSLNQYKFSSLSKQKIEIHQLIEDFSSNSYEVGFIEIGHDNFYYYILGSSDEFGLISKISFSSIAAANLHLNSVSYVGSFEENYRSFIIDENQVSFELELNISTFKSYLALIVEDNDLYHARRNTFLNHLLATFAERFTDNVLYQYKNNADVLIKAKENLLFHYDEISANRGRAYDYLANKWQSENISGFEAEAKYLAGIENKGLNSLCNFVVEQIDNYYLVDLSIGNETYFSLKERFDSQKEAEEAAQLVFNSLANPEKLQTKYIPHEKKYEVVLHYNAKNSVSFFKQYDTSQEADEVRKGLSRSFANKPNEEVYISSYGYKTQLLDHDDQVIRSSVSNYDSENAALDFGFKTISKLNDAAQWVLSDITDKKILQLSKISSENEIPKFLDTKDYKINIHNNIVGKPDKFSYDLLDHNNSFKFYPSKEFKSNKEAKSHALQVLLLAVDQSNYSVGRTSIESKYQLNIVKDNQVEATSYAEFETEKEALELQELILDILNKSSYKLGALAMPKGWKFNFELGFEPDANFQFSSTKEYLYKEDALKAAQVFQQALPSLKVGKSKNTIMLSQQNKVSKLPTVSLSQESPVSEDNLTKALTVQKHIAQYNSTEKPQIFSSSIRQEYNENSPRFVYRLVDKDNVIAYNQNQFFSKEEATIGRMKSLKWLKRGLKYLQLCLGGPAIQKINVNGSKSVRFKYQIRAHNLGYKNVGPIGEEIILFESVLAFESEEKALEAFEINFFDILEKASLVNNYGSFISYDEINNLNSTAVVFIPKITQEEFNSYQEGTVAEILVKLMMSYPIKRSNDQYYFETYLNENQEQGWHSMKMYETAEGAWKDFDFFLMLIKYHGNLFIDCNHLANEAGEYRIYIREVLAESSNRFYSEEEAWGETGVQNFICAVQSEIGFHKYQKPSDCCYSFYLNCAEDFLVHPCTYDTAKKRNQIQLDLFDKFKQFVELESYSFSSEQDYLIFKDESGKPFAKKIMSRNNEDSCGQFFQILEEIQPQDNFYSIEEQYIYLRDKDGEIILQSYNPDGDIESFKQKLTLFLCYFPISRKLNPSNNSYQYSIEIKLPGFNSCEEDNQPNCGCNSVELIESNCFVAWKTVCPLNSCKDALLRLFMAYELLKDYENYQSILDCSCNSFGIALRLWFPQLREELRINGLSIANNPQCYPTAEVLCKAVERTIQLTNAEGLHAVEHILLRPRCPEDCDDEQYYMYEGRMPNVRYKWILDHSDPCSTSEDICFLPGQDSYSFIATVILPAWVKRFRSETGRLIMEDILYRLAPAHVMLRLLWLAPHDLCCFESKYKDWRRWIAKKYTCNPYFIVNDLKNFLFQRNFEQLKGCVKCKPCIQKEIFVNPCLSSRLIQDLRQQDDFLNQVNRTYNWMVSYPQEYEFRSCDDSENQVYYAKKEGIKKDIVIKKLAENVQVEPIPAQKVAKKGNPKQFKILKDKRLQNYRHNIDQFSEKLSKNKVIQSVQNFMADPAIAFTHLEPLVTQIIENKKLTSKDYKVLNKPQRDRVMETVISYSLDQLNYKTKNITEMAILESVFEKIRKAKIDVSRIFNHWDGIELKKYQPKVNVQAIKKIMLGK</sequence>
<keyword evidence="2" id="KW-1185">Reference proteome</keyword>
<protein>
    <submittedName>
        <fullName evidence="1">Uncharacterized protein</fullName>
    </submittedName>
</protein>
<evidence type="ECO:0000313" key="1">
    <source>
        <dbReference type="EMBL" id="GGE20067.1"/>
    </source>
</evidence>
<evidence type="ECO:0000313" key="2">
    <source>
        <dbReference type="Proteomes" id="UP000614460"/>
    </source>
</evidence>
<dbReference type="Proteomes" id="UP000614460">
    <property type="component" value="Unassembled WGS sequence"/>
</dbReference>
<proteinExistence type="predicted"/>
<name>A0A8H9FYI8_9SPHI</name>
<accession>A0A8H9FYI8</accession>
<reference evidence="1" key="1">
    <citation type="journal article" date="2014" name="Int. J. Syst. Evol. Microbiol.">
        <title>Complete genome sequence of Corynebacterium casei LMG S-19264T (=DSM 44701T), isolated from a smear-ripened cheese.</title>
        <authorList>
            <consortium name="US DOE Joint Genome Institute (JGI-PGF)"/>
            <person name="Walter F."/>
            <person name="Albersmeier A."/>
            <person name="Kalinowski J."/>
            <person name="Ruckert C."/>
        </authorList>
    </citation>
    <scope>NUCLEOTIDE SEQUENCE</scope>
    <source>
        <strain evidence="1">CGMCC 1.15966</strain>
    </source>
</reference>
<comment type="caution">
    <text evidence="1">The sequence shown here is derived from an EMBL/GenBank/DDBJ whole genome shotgun (WGS) entry which is preliminary data.</text>
</comment>